<dbReference type="SUPFAM" id="SSF63520">
    <property type="entry name" value="PTS-regulatory domain, PRD"/>
    <property type="match status" value="2"/>
</dbReference>
<dbReference type="GO" id="GO:0009401">
    <property type="term" value="P:phosphoenolpyruvate-dependent sugar phosphotransferase system"/>
    <property type="evidence" value="ECO:0007669"/>
    <property type="project" value="InterPro"/>
</dbReference>
<feature type="domain" description="PRD" evidence="7">
    <location>
        <begin position="293"/>
        <end position="401"/>
    </location>
</feature>
<name>A0A4V2QCI2_9FIRM</name>
<evidence type="ECO:0000313" key="8">
    <source>
        <dbReference type="EMBL" id="TCL60347.1"/>
    </source>
</evidence>
<dbReference type="Pfam" id="PF05043">
    <property type="entry name" value="Mga"/>
    <property type="match status" value="1"/>
</dbReference>
<evidence type="ECO:0000256" key="3">
    <source>
        <dbReference type="ARBA" id="ARBA00023015"/>
    </source>
</evidence>
<evidence type="ECO:0000256" key="1">
    <source>
        <dbReference type="ARBA" id="ARBA00022679"/>
    </source>
</evidence>
<evidence type="ECO:0000313" key="9">
    <source>
        <dbReference type="Proteomes" id="UP000295718"/>
    </source>
</evidence>
<accession>A0A4V2QCI2</accession>
<dbReference type="PANTHER" id="PTHR30185">
    <property type="entry name" value="CRYPTIC BETA-GLUCOSIDE BGL OPERON ANTITERMINATOR"/>
    <property type="match status" value="1"/>
</dbReference>
<dbReference type="InterPro" id="IPR011608">
    <property type="entry name" value="PRD"/>
</dbReference>
<dbReference type="Gene3D" id="1.10.10.10">
    <property type="entry name" value="Winged helix-like DNA-binding domain superfamily/Winged helix DNA-binding domain"/>
    <property type="match status" value="1"/>
</dbReference>
<evidence type="ECO:0000256" key="4">
    <source>
        <dbReference type="ARBA" id="ARBA00023159"/>
    </source>
</evidence>
<keyword evidence="2" id="KW-0677">Repeat</keyword>
<sequence>MNNLSKREVDFIYLLLGESEYQPISYYAKKLNVSTKTLQSDLKNIRNYMKKYEIKIDARPGRGLLTCAKKEDSEKLLNEISLKIPKAGEESSTERRELILKEMLLKTNEMTSIQKLSDLYYVGKTSIVNDMKYIEEWIQKYNLTFKKTKEGTCINGSETDIRKAIAGIAIRENTRNGLLELFQKEDIDFIEKLLSDIGKKNLDIGDIYYANLLTHILICIKRVRENIHIEDSEESRMIHVHTLEQYGKAREIAEKINEHYNIQIGAGETYYIYQYLISSGFEERGMKEGRERGNDDKCTEFASKLTKRLSEKFGIRFEQDTDMMQGLILHIRPMLNRLEYNIQIQNLLKEEIGRQYPQMVAQCSEVLKELAKEYCLPEISRDEVVNIAIYFQTMLEKKTMRKKVLVVCHSGYGTSQLLAAKLKNEFAFMQIVDVVSGRKVKDMDLTGIDYIIATVPIERDDVPYIIVSSLLSEQDIKAIRNSFMNREQNEGE</sequence>
<protein>
    <submittedName>
        <fullName evidence="8">BglG family transcriptional antiterminator</fullName>
    </submittedName>
</protein>
<dbReference type="InterPro" id="IPR013011">
    <property type="entry name" value="PTS_EIIB_2"/>
</dbReference>
<dbReference type="SUPFAM" id="SSF52794">
    <property type="entry name" value="PTS system IIB component-like"/>
    <property type="match status" value="1"/>
</dbReference>
<dbReference type="RefSeq" id="WP_051869211.1">
    <property type="nucleotide sequence ID" value="NZ_JPNB01000001.1"/>
</dbReference>
<evidence type="ECO:0000256" key="5">
    <source>
        <dbReference type="ARBA" id="ARBA00023163"/>
    </source>
</evidence>
<evidence type="ECO:0000256" key="2">
    <source>
        <dbReference type="ARBA" id="ARBA00022737"/>
    </source>
</evidence>
<dbReference type="InterPro" id="IPR036634">
    <property type="entry name" value="PRD_sf"/>
</dbReference>
<dbReference type="STRING" id="1469948.GCA_000732725_00080"/>
<keyword evidence="9" id="KW-1185">Reference proteome</keyword>
<dbReference type="Gene3D" id="3.40.50.2300">
    <property type="match status" value="1"/>
</dbReference>
<dbReference type="InterPro" id="IPR036388">
    <property type="entry name" value="WH-like_DNA-bd_sf"/>
</dbReference>
<feature type="domain" description="PRD" evidence="7">
    <location>
        <begin position="181"/>
        <end position="286"/>
    </location>
</feature>
<comment type="caution">
    <text evidence="8">The sequence shown here is derived from an EMBL/GenBank/DDBJ whole genome shotgun (WGS) entry which is preliminary data.</text>
</comment>
<gene>
    <name evidence="8" type="ORF">EDD76_10242</name>
</gene>
<dbReference type="PROSITE" id="PS51099">
    <property type="entry name" value="PTS_EIIB_TYPE_2"/>
    <property type="match status" value="1"/>
</dbReference>
<dbReference type="PANTHER" id="PTHR30185:SF18">
    <property type="entry name" value="TRANSCRIPTIONAL REGULATOR MTLR"/>
    <property type="match status" value="1"/>
</dbReference>
<organism evidence="8 9">
    <name type="scientific">Kineothrix alysoides</name>
    <dbReference type="NCBI Taxonomy" id="1469948"/>
    <lineage>
        <taxon>Bacteria</taxon>
        <taxon>Bacillati</taxon>
        <taxon>Bacillota</taxon>
        <taxon>Clostridia</taxon>
        <taxon>Lachnospirales</taxon>
        <taxon>Lachnospiraceae</taxon>
        <taxon>Kineothrix</taxon>
    </lineage>
</organism>
<keyword evidence="5" id="KW-0804">Transcription</keyword>
<reference evidence="8 9" key="1">
    <citation type="submission" date="2019-03" db="EMBL/GenBank/DDBJ databases">
        <title>Genomic Encyclopedia of Type Strains, Phase IV (KMG-IV): sequencing the most valuable type-strain genomes for metagenomic binning, comparative biology and taxonomic classification.</title>
        <authorList>
            <person name="Goeker M."/>
        </authorList>
    </citation>
    <scope>NUCLEOTIDE SEQUENCE [LARGE SCALE GENOMIC DNA]</scope>
    <source>
        <strain evidence="8 9">DSM 100556</strain>
    </source>
</reference>
<dbReference type="AlphaFoldDB" id="A0A4V2QCI2"/>
<proteinExistence type="predicted"/>
<keyword evidence="3" id="KW-0805">Transcription regulation</keyword>
<keyword evidence="4" id="KW-0010">Activator</keyword>
<dbReference type="InterPro" id="IPR007737">
    <property type="entry name" value="Mga_HTH"/>
</dbReference>
<dbReference type="Pfam" id="PF00874">
    <property type="entry name" value="PRD"/>
    <property type="match status" value="2"/>
</dbReference>
<dbReference type="EMBL" id="SLUO01000002">
    <property type="protein sequence ID" value="TCL60347.1"/>
    <property type="molecule type" value="Genomic_DNA"/>
</dbReference>
<dbReference type="OrthoDB" id="3175596at2"/>
<dbReference type="Proteomes" id="UP000295718">
    <property type="component" value="Unassembled WGS sequence"/>
</dbReference>
<keyword evidence="1" id="KW-0808">Transferase</keyword>
<dbReference type="CDD" id="cd05568">
    <property type="entry name" value="PTS_IIB_bgl_like"/>
    <property type="match status" value="1"/>
</dbReference>
<dbReference type="InterPro" id="IPR050661">
    <property type="entry name" value="BglG_antiterminators"/>
</dbReference>
<evidence type="ECO:0000259" key="6">
    <source>
        <dbReference type="PROSITE" id="PS51099"/>
    </source>
</evidence>
<feature type="domain" description="PTS EIIB type-2" evidence="6">
    <location>
        <begin position="402"/>
        <end position="491"/>
    </location>
</feature>
<dbReference type="InterPro" id="IPR036095">
    <property type="entry name" value="PTS_EIIB-like_sf"/>
</dbReference>
<dbReference type="Gene3D" id="1.10.1790.10">
    <property type="entry name" value="PRD domain"/>
    <property type="match status" value="2"/>
</dbReference>
<dbReference type="GO" id="GO:0008982">
    <property type="term" value="F:protein-N(PI)-phosphohistidine-sugar phosphotransferase activity"/>
    <property type="evidence" value="ECO:0007669"/>
    <property type="project" value="InterPro"/>
</dbReference>
<dbReference type="PROSITE" id="PS51372">
    <property type="entry name" value="PRD_2"/>
    <property type="match status" value="2"/>
</dbReference>
<dbReference type="GO" id="GO:0006355">
    <property type="term" value="P:regulation of DNA-templated transcription"/>
    <property type="evidence" value="ECO:0007669"/>
    <property type="project" value="InterPro"/>
</dbReference>
<evidence type="ECO:0000259" key="7">
    <source>
        <dbReference type="PROSITE" id="PS51372"/>
    </source>
</evidence>